<evidence type="ECO:0000313" key="3">
    <source>
        <dbReference type="Proteomes" id="UP000235392"/>
    </source>
</evidence>
<comment type="caution">
    <text evidence="2">The sequence shown here is derived from an EMBL/GenBank/DDBJ whole genome shotgun (WGS) entry which is preliminary data.</text>
</comment>
<name>A0A2N5TZP4_9BASI</name>
<feature type="compositionally biased region" description="Low complexity" evidence="1">
    <location>
        <begin position="295"/>
        <end position="308"/>
    </location>
</feature>
<gene>
    <name evidence="2" type="ORF">PCASD_14852</name>
</gene>
<protein>
    <submittedName>
        <fullName evidence="2">Uncharacterized protein</fullName>
    </submittedName>
</protein>
<feature type="compositionally biased region" description="Basic and acidic residues" evidence="1">
    <location>
        <begin position="312"/>
        <end position="323"/>
    </location>
</feature>
<dbReference type="Proteomes" id="UP000235392">
    <property type="component" value="Unassembled WGS sequence"/>
</dbReference>
<feature type="region of interest" description="Disordered" evidence="1">
    <location>
        <begin position="1"/>
        <end position="24"/>
    </location>
</feature>
<feature type="compositionally biased region" description="Gly residues" evidence="1">
    <location>
        <begin position="275"/>
        <end position="288"/>
    </location>
</feature>
<feature type="compositionally biased region" description="Gly residues" evidence="1">
    <location>
        <begin position="237"/>
        <end position="247"/>
    </location>
</feature>
<feature type="region of interest" description="Disordered" evidence="1">
    <location>
        <begin position="226"/>
        <end position="323"/>
    </location>
</feature>
<evidence type="ECO:0000313" key="2">
    <source>
        <dbReference type="EMBL" id="PLW30952.1"/>
    </source>
</evidence>
<proteinExistence type="predicted"/>
<organism evidence="2 3">
    <name type="scientific">Puccinia coronata f. sp. avenae</name>
    <dbReference type="NCBI Taxonomy" id="200324"/>
    <lineage>
        <taxon>Eukaryota</taxon>
        <taxon>Fungi</taxon>
        <taxon>Dikarya</taxon>
        <taxon>Basidiomycota</taxon>
        <taxon>Pucciniomycotina</taxon>
        <taxon>Pucciniomycetes</taxon>
        <taxon>Pucciniales</taxon>
        <taxon>Pucciniaceae</taxon>
        <taxon>Puccinia</taxon>
    </lineage>
</organism>
<evidence type="ECO:0000256" key="1">
    <source>
        <dbReference type="SAM" id="MobiDB-lite"/>
    </source>
</evidence>
<reference evidence="2 3" key="1">
    <citation type="submission" date="2017-11" db="EMBL/GenBank/DDBJ databases">
        <title>De novo assembly and phasing of dikaryotic genomes from two isolates of Puccinia coronata f. sp. avenae, the causal agent of oat crown rust.</title>
        <authorList>
            <person name="Miller M.E."/>
            <person name="Zhang Y."/>
            <person name="Omidvar V."/>
            <person name="Sperschneider J."/>
            <person name="Schwessinger B."/>
            <person name="Raley C."/>
            <person name="Palmer J.M."/>
            <person name="Garnica D."/>
            <person name="Upadhyaya N."/>
            <person name="Rathjen J."/>
            <person name="Taylor J.M."/>
            <person name="Park R.F."/>
            <person name="Dodds P.N."/>
            <person name="Hirsch C.D."/>
            <person name="Kianian S.F."/>
            <person name="Figueroa M."/>
        </authorList>
    </citation>
    <scope>NUCLEOTIDE SEQUENCE [LARGE SCALE GENOMIC DNA]</scope>
    <source>
        <strain evidence="2">12SD80</strain>
    </source>
</reference>
<dbReference type="AlphaFoldDB" id="A0A2N5TZP4"/>
<sequence>MTTATYRDTYRDHSSKTAGKPIGRRADSQADWTTYLHQKSSGRGVYILLGASRTLSGDNHIRRGYSAGQLLGAGVAVVFHVKLNSVETSTNLRKEQNKARTFTRHHWFLRTMLADVPDSSRTDDVICHHHVKEGVTVGGFLLSCLHRGPCAARQLALRQDVRIANEEKQALAALLFLQAANAVPLLPGLGGASAVGGGSAFTCGNTDGFLALSVLNSINCIDNGTPQPGPPQILPGIGIGGGLLPIGGGPPPPMPPPGGPPPPIGGSYSSPPGGYSAGMPGGFPGGMPGGPPGPWSQSQSQSQSQQQSMWGKSKDGNQSDNKA</sequence>
<feature type="compositionally biased region" description="Low complexity" evidence="1">
    <location>
        <begin position="265"/>
        <end position="274"/>
    </location>
</feature>
<dbReference type="EMBL" id="PGCI01000281">
    <property type="protein sequence ID" value="PLW30952.1"/>
    <property type="molecule type" value="Genomic_DNA"/>
</dbReference>
<feature type="compositionally biased region" description="Pro residues" evidence="1">
    <location>
        <begin position="248"/>
        <end position="264"/>
    </location>
</feature>
<accession>A0A2N5TZP4</accession>